<evidence type="ECO:0000313" key="2">
    <source>
        <dbReference type="Proteomes" id="UP000003416"/>
    </source>
</evidence>
<evidence type="ECO:0000313" key="1">
    <source>
        <dbReference type="EMBL" id="EGF59000.1"/>
    </source>
</evidence>
<protein>
    <submittedName>
        <fullName evidence="1">Conserved domain protein</fullName>
    </submittedName>
</protein>
<sequence>MKRLAIFLCGVLLLASCEDIDEARMLPTEFSIGDITDLSELTYDEVENLAINSDYQDPSYLREEMRRTGGLIVKGAVNPKEGEAYDYARLWLSDKESELPADGGYWGSGNAYQVETLTGTAGSPLFYVRSWDMVNFQENQASIFYYKMALESWNNEYPGFLDDCLYEDYYSRTVFSSVKSYSKETPYILDCAVEEGGALGMSFTVRSNYTVTQCGMCYSNSNQLPDLKDKVAYYNLDSEADNREVYVHPMALPEESGTYYVRGFAVSEKGISYSPVQKATIY</sequence>
<organism evidence="1 2">
    <name type="scientific">Bacteroides fluxus YIT 12057</name>
    <dbReference type="NCBI Taxonomy" id="763034"/>
    <lineage>
        <taxon>Bacteria</taxon>
        <taxon>Pseudomonadati</taxon>
        <taxon>Bacteroidota</taxon>
        <taxon>Bacteroidia</taxon>
        <taxon>Bacteroidales</taxon>
        <taxon>Bacteroidaceae</taxon>
        <taxon>Bacteroides</taxon>
    </lineage>
</organism>
<dbReference type="RefSeq" id="WP_009124007.1">
    <property type="nucleotide sequence ID" value="NZ_GL882614.1"/>
</dbReference>
<dbReference type="GeneID" id="86048516"/>
<dbReference type="PROSITE" id="PS51257">
    <property type="entry name" value="PROKAR_LIPOPROTEIN"/>
    <property type="match status" value="1"/>
</dbReference>
<dbReference type="HOGENOM" id="CLU_985730_0_0_10"/>
<dbReference type="Proteomes" id="UP000003416">
    <property type="component" value="Unassembled WGS sequence"/>
</dbReference>
<reference evidence="1 2" key="1">
    <citation type="submission" date="2011-02" db="EMBL/GenBank/DDBJ databases">
        <authorList>
            <person name="Weinstock G."/>
            <person name="Sodergren E."/>
            <person name="Clifton S."/>
            <person name="Fulton L."/>
            <person name="Fulton B."/>
            <person name="Courtney L."/>
            <person name="Fronick C."/>
            <person name="Harrison M."/>
            <person name="Strong C."/>
            <person name="Farmer C."/>
            <person name="Delahaunty K."/>
            <person name="Markovic C."/>
            <person name="Hall O."/>
            <person name="Minx P."/>
            <person name="Tomlinson C."/>
            <person name="Mitreva M."/>
            <person name="Hou S."/>
            <person name="Chen J."/>
            <person name="Wollam A."/>
            <person name="Pepin K.H."/>
            <person name="Johnson M."/>
            <person name="Bhonagiri V."/>
            <person name="Zhang X."/>
            <person name="Suruliraj S."/>
            <person name="Warren W."/>
            <person name="Chinwalla A."/>
            <person name="Mardis E.R."/>
            <person name="Wilson R.K."/>
        </authorList>
    </citation>
    <scope>NUCLEOTIDE SEQUENCE [LARGE SCALE GENOMIC DNA]</scope>
    <source>
        <strain evidence="1 2">YIT 12057</strain>
    </source>
</reference>
<dbReference type="AlphaFoldDB" id="F3PPV8"/>
<dbReference type="STRING" id="763034.HMPREF9446_00750"/>
<dbReference type="EMBL" id="AFBN01000013">
    <property type="protein sequence ID" value="EGF59000.1"/>
    <property type="molecule type" value="Genomic_DNA"/>
</dbReference>
<keyword evidence="2" id="KW-1185">Reference proteome</keyword>
<accession>F3PPV8</accession>
<gene>
    <name evidence="1" type="ORF">HMPREF9446_00750</name>
</gene>
<comment type="caution">
    <text evidence="1">The sequence shown here is derived from an EMBL/GenBank/DDBJ whole genome shotgun (WGS) entry which is preliminary data.</text>
</comment>
<name>F3PPV8_9BACE</name>
<proteinExistence type="predicted"/>